<sequence>MELGNNSNVTILPLKASDEAVDENRRGFVKKLTLTTLVLGIGGSVLQLGRFFKPNVLYEPSRTFKVGELNKFPFGSRTVIEGRGIEIVREKDGVHAVSLVCTHLGCLLKPVLNDSEVGYACPCHGSTFALKGEVLGGPAPKDLPWYEVYMDNTGTLVVDTSKVNQKRTKLVV</sequence>
<keyword evidence="4" id="KW-0408">Iron</keyword>
<evidence type="ECO:0000313" key="10">
    <source>
        <dbReference type="Proteomes" id="UP000007721"/>
    </source>
</evidence>
<dbReference type="STRING" id="316067.Geob_0123"/>
<dbReference type="AlphaFoldDB" id="B9M8G2"/>
<dbReference type="KEGG" id="geo:Geob_0123"/>
<proteinExistence type="predicted"/>
<dbReference type="GO" id="GO:0030313">
    <property type="term" value="C:cell envelope"/>
    <property type="evidence" value="ECO:0007669"/>
    <property type="project" value="UniProtKB-SubCell"/>
</dbReference>
<evidence type="ECO:0000256" key="7">
    <source>
        <dbReference type="ARBA" id="ARBA00034078"/>
    </source>
</evidence>
<accession>B9M8G2</accession>
<dbReference type="SUPFAM" id="SSF50022">
    <property type="entry name" value="ISP domain"/>
    <property type="match status" value="1"/>
</dbReference>
<organism evidence="9 10">
    <name type="scientific">Geotalea daltonii (strain DSM 22248 / JCM 15807 / FRC-32)</name>
    <name type="common">Geobacter daltonii</name>
    <dbReference type="NCBI Taxonomy" id="316067"/>
    <lineage>
        <taxon>Bacteria</taxon>
        <taxon>Pseudomonadati</taxon>
        <taxon>Thermodesulfobacteriota</taxon>
        <taxon>Desulfuromonadia</taxon>
        <taxon>Geobacterales</taxon>
        <taxon>Geobacteraceae</taxon>
        <taxon>Geotalea</taxon>
    </lineage>
</organism>
<reference evidence="9 10" key="1">
    <citation type="submission" date="2009-01" db="EMBL/GenBank/DDBJ databases">
        <title>Complete sequence of Geobacter sp. FRC-32.</title>
        <authorList>
            <consortium name="US DOE Joint Genome Institute"/>
            <person name="Lucas S."/>
            <person name="Copeland A."/>
            <person name="Lapidus A."/>
            <person name="Glavina del Rio T."/>
            <person name="Dalin E."/>
            <person name="Tice H."/>
            <person name="Bruce D."/>
            <person name="Goodwin L."/>
            <person name="Pitluck S."/>
            <person name="Saunders E."/>
            <person name="Brettin T."/>
            <person name="Detter J.C."/>
            <person name="Han C."/>
            <person name="Larimer F."/>
            <person name="Land M."/>
            <person name="Hauser L."/>
            <person name="Kyrpides N."/>
            <person name="Ovchinnikova G."/>
            <person name="Kostka J."/>
            <person name="Richardson P."/>
        </authorList>
    </citation>
    <scope>NUCLEOTIDE SEQUENCE [LARGE SCALE GENOMIC DNA]</scope>
    <source>
        <strain evidence="10">DSM 22248 / JCM 15807 / FRC-32</strain>
    </source>
</reference>
<dbReference type="Proteomes" id="UP000007721">
    <property type="component" value="Chromosome"/>
</dbReference>
<keyword evidence="3" id="KW-0479">Metal-binding</keyword>
<keyword evidence="5" id="KW-0411">Iron-sulfur</keyword>
<dbReference type="GO" id="GO:0016020">
    <property type="term" value="C:membrane"/>
    <property type="evidence" value="ECO:0007669"/>
    <property type="project" value="InterPro"/>
</dbReference>
<dbReference type="NCBIfam" id="TIGR01409">
    <property type="entry name" value="TAT_signal_seq"/>
    <property type="match status" value="1"/>
</dbReference>
<evidence type="ECO:0000313" key="9">
    <source>
        <dbReference type="EMBL" id="ACM18497.1"/>
    </source>
</evidence>
<dbReference type="Pfam" id="PF00355">
    <property type="entry name" value="Rieske"/>
    <property type="match status" value="1"/>
</dbReference>
<dbReference type="InterPro" id="IPR019546">
    <property type="entry name" value="TAT_signal_bac_arc"/>
</dbReference>
<comment type="subcellular location">
    <subcellularLocation>
        <location evidence="1">Cell envelope</location>
    </subcellularLocation>
</comment>
<evidence type="ECO:0000256" key="1">
    <source>
        <dbReference type="ARBA" id="ARBA00004196"/>
    </source>
</evidence>
<dbReference type="InterPro" id="IPR005805">
    <property type="entry name" value="Rieske_Fe-S_prot_C"/>
</dbReference>
<name>B9M8G2_GEODF</name>
<evidence type="ECO:0000256" key="6">
    <source>
        <dbReference type="ARBA" id="ARBA00023157"/>
    </source>
</evidence>
<dbReference type="InterPro" id="IPR036922">
    <property type="entry name" value="Rieske_2Fe-2S_sf"/>
</dbReference>
<dbReference type="PRINTS" id="PR00162">
    <property type="entry name" value="RIESKE"/>
</dbReference>
<evidence type="ECO:0000256" key="5">
    <source>
        <dbReference type="ARBA" id="ARBA00023014"/>
    </source>
</evidence>
<dbReference type="Gene3D" id="2.102.10.10">
    <property type="entry name" value="Rieske [2Fe-2S] iron-sulphur domain"/>
    <property type="match status" value="1"/>
</dbReference>
<dbReference type="PROSITE" id="PS51296">
    <property type="entry name" value="RIESKE"/>
    <property type="match status" value="1"/>
</dbReference>
<dbReference type="eggNOG" id="COG0723">
    <property type="taxonomic scope" value="Bacteria"/>
</dbReference>
<keyword evidence="10" id="KW-1185">Reference proteome</keyword>
<feature type="domain" description="Rieske" evidence="8">
    <location>
        <begin position="64"/>
        <end position="157"/>
    </location>
</feature>
<dbReference type="EMBL" id="CP001390">
    <property type="protein sequence ID" value="ACM18497.1"/>
    <property type="molecule type" value="Genomic_DNA"/>
</dbReference>
<protein>
    <submittedName>
        <fullName evidence="9">Menaquinol oxidoreductase complex, iron-sulfur cluster-binding subunit</fullName>
    </submittedName>
</protein>
<comment type="cofactor">
    <cofactor evidence="7">
        <name>[2Fe-2S] cluster</name>
        <dbReference type="ChEBI" id="CHEBI:190135"/>
    </cofactor>
</comment>
<evidence type="ECO:0000256" key="2">
    <source>
        <dbReference type="ARBA" id="ARBA00022714"/>
    </source>
</evidence>
<evidence type="ECO:0000259" key="8">
    <source>
        <dbReference type="PROSITE" id="PS51296"/>
    </source>
</evidence>
<dbReference type="RefSeq" id="WP_012645226.1">
    <property type="nucleotide sequence ID" value="NC_011979.1"/>
</dbReference>
<dbReference type="InterPro" id="IPR014349">
    <property type="entry name" value="Rieske_Fe-S_prot"/>
</dbReference>
<evidence type="ECO:0000256" key="4">
    <source>
        <dbReference type="ARBA" id="ARBA00023004"/>
    </source>
</evidence>
<dbReference type="GO" id="GO:0046872">
    <property type="term" value="F:metal ion binding"/>
    <property type="evidence" value="ECO:0007669"/>
    <property type="project" value="UniProtKB-KW"/>
</dbReference>
<gene>
    <name evidence="9" type="primary">pcmE</name>
    <name evidence="9" type="ordered locus">Geob_0123</name>
</gene>
<evidence type="ECO:0000256" key="3">
    <source>
        <dbReference type="ARBA" id="ARBA00022723"/>
    </source>
</evidence>
<dbReference type="HOGENOM" id="CLU_055690_1_1_7"/>
<keyword evidence="6" id="KW-1015">Disulfide bond</keyword>
<dbReference type="OrthoDB" id="9767869at2"/>
<dbReference type="GO" id="GO:0051537">
    <property type="term" value="F:2 iron, 2 sulfur cluster binding"/>
    <property type="evidence" value="ECO:0007669"/>
    <property type="project" value="UniProtKB-KW"/>
</dbReference>
<dbReference type="PANTHER" id="PTHR10134">
    <property type="entry name" value="CYTOCHROME B-C1 COMPLEX SUBUNIT RIESKE, MITOCHONDRIAL"/>
    <property type="match status" value="1"/>
</dbReference>
<keyword evidence="2" id="KW-0001">2Fe-2S</keyword>
<dbReference type="InterPro" id="IPR017941">
    <property type="entry name" value="Rieske_2Fe-2S"/>
</dbReference>